<evidence type="ECO:0000256" key="4">
    <source>
        <dbReference type="ARBA" id="ARBA00023136"/>
    </source>
</evidence>
<keyword evidence="3 5" id="KW-1133">Transmembrane helix</keyword>
<feature type="transmembrane region" description="Helical" evidence="5">
    <location>
        <begin position="167"/>
        <end position="187"/>
    </location>
</feature>
<dbReference type="AlphaFoldDB" id="A0A2S2NAL1"/>
<dbReference type="PANTHER" id="PTHR12778">
    <property type="entry name" value="SOLUTE CARRIER FAMILY 33 ACETYL-COA TRANSPORTER -RELATED"/>
    <property type="match status" value="1"/>
</dbReference>
<dbReference type="EMBL" id="GGMR01001558">
    <property type="protein sequence ID" value="MBY14177.1"/>
    <property type="molecule type" value="Transcribed_RNA"/>
</dbReference>
<keyword evidence="2 5" id="KW-0812">Transmembrane</keyword>
<comment type="subcellular location">
    <subcellularLocation>
        <location evidence="1">Membrane</location>
        <topology evidence="1">Multi-pass membrane protein</topology>
    </subcellularLocation>
</comment>
<evidence type="ECO:0000256" key="5">
    <source>
        <dbReference type="SAM" id="Phobius"/>
    </source>
</evidence>
<feature type="transmembrane region" description="Helical" evidence="5">
    <location>
        <begin position="26"/>
        <end position="43"/>
    </location>
</feature>
<dbReference type="SUPFAM" id="SSF103473">
    <property type="entry name" value="MFS general substrate transporter"/>
    <property type="match status" value="1"/>
</dbReference>
<evidence type="ECO:0000256" key="2">
    <source>
        <dbReference type="ARBA" id="ARBA00022692"/>
    </source>
</evidence>
<dbReference type="GO" id="GO:0035348">
    <property type="term" value="P:acetyl-CoA transmembrane transport"/>
    <property type="evidence" value="ECO:0007669"/>
    <property type="project" value="InterPro"/>
</dbReference>
<dbReference type="InterPro" id="IPR004752">
    <property type="entry name" value="AmpG_permease/AT-1"/>
</dbReference>
<feature type="transmembrane region" description="Helical" evidence="5">
    <location>
        <begin position="129"/>
        <end position="155"/>
    </location>
</feature>
<keyword evidence="4 5" id="KW-0472">Membrane</keyword>
<organism evidence="6">
    <name type="scientific">Schizaphis graminum</name>
    <name type="common">Green bug aphid</name>
    <dbReference type="NCBI Taxonomy" id="13262"/>
    <lineage>
        <taxon>Eukaryota</taxon>
        <taxon>Metazoa</taxon>
        <taxon>Ecdysozoa</taxon>
        <taxon>Arthropoda</taxon>
        <taxon>Hexapoda</taxon>
        <taxon>Insecta</taxon>
        <taxon>Pterygota</taxon>
        <taxon>Neoptera</taxon>
        <taxon>Paraneoptera</taxon>
        <taxon>Hemiptera</taxon>
        <taxon>Sternorrhyncha</taxon>
        <taxon>Aphidomorpha</taxon>
        <taxon>Aphidoidea</taxon>
        <taxon>Aphididae</taxon>
        <taxon>Aphidini</taxon>
        <taxon>Schizaphis</taxon>
    </lineage>
</organism>
<evidence type="ECO:0000313" key="6">
    <source>
        <dbReference type="EMBL" id="MBY14177.1"/>
    </source>
</evidence>
<evidence type="ECO:0000256" key="3">
    <source>
        <dbReference type="ARBA" id="ARBA00022989"/>
    </source>
</evidence>
<reference evidence="6" key="1">
    <citation type="submission" date="2018-04" db="EMBL/GenBank/DDBJ databases">
        <title>Transcriptome of Schizaphis graminum biotype I.</title>
        <authorList>
            <person name="Scully E.D."/>
            <person name="Geib S.M."/>
            <person name="Palmer N.A."/>
            <person name="Koch K."/>
            <person name="Bradshaw J."/>
            <person name="Heng-Moss T."/>
            <person name="Sarath G."/>
        </authorList>
    </citation>
    <scope>NUCLEOTIDE SEQUENCE</scope>
</reference>
<dbReference type="InterPro" id="IPR036259">
    <property type="entry name" value="MFS_trans_sf"/>
</dbReference>
<dbReference type="Pfam" id="PF13000">
    <property type="entry name" value="Acatn"/>
    <property type="match status" value="1"/>
</dbReference>
<name>A0A2S2NAL1_SCHGA</name>
<dbReference type="PANTHER" id="PTHR12778:SF9">
    <property type="entry name" value="ACETYL-COENZYME A TRANSPORTER 1"/>
    <property type="match status" value="1"/>
</dbReference>
<accession>A0A2S2NAL1</accession>
<dbReference type="InterPro" id="IPR024371">
    <property type="entry name" value="AcetylCoA_trans_1-like"/>
</dbReference>
<sequence length="283" mass="32546">MEDDHTKISVFENYKLLWDILKLPRIKVLALALLTIKIGFTATESVSNLKLIDAGVPKDDLMIINSVMYAMKFFFPMFICKYVTSSKPMSYHLKMTPVRLIWGIVFCTLVYYTPSLIQKNGVVSIPAYYYSILGLVILVNEMLSLFLMLTLLAFFCKISDPHFGGTYMTLYNTFYFLGWLIPNTFVLKLIDLLTFNKCSNNSLNTCYTNDLKNLCNNNGGTCGIYVDGYYVAMFICTTLGFIWYFSFKNILKQFQLVELYHWMIHGKQLSTDEVNEPCIMSSA</sequence>
<dbReference type="GO" id="GO:0016020">
    <property type="term" value="C:membrane"/>
    <property type="evidence" value="ECO:0007669"/>
    <property type="project" value="UniProtKB-SubCell"/>
</dbReference>
<feature type="transmembrane region" description="Helical" evidence="5">
    <location>
        <begin position="96"/>
        <end position="117"/>
    </location>
</feature>
<protein>
    <submittedName>
        <fullName evidence="6">Acetyl-coenzyme A transporter 1</fullName>
    </submittedName>
</protein>
<proteinExistence type="predicted"/>
<gene>
    <name evidence="6" type="primary">Slc33a1_18</name>
    <name evidence="6" type="ORF">g.57730</name>
</gene>
<evidence type="ECO:0000256" key="1">
    <source>
        <dbReference type="ARBA" id="ARBA00004141"/>
    </source>
</evidence>
<feature type="transmembrane region" description="Helical" evidence="5">
    <location>
        <begin position="63"/>
        <end position="84"/>
    </location>
</feature>
<dbReference type="GO" id="GO:0008521">
    <property type="term" value="F:acetyl-CoA transmembrane transporter activity"/>
    <property type="evidence" value="ECO:0007669"/>
    <property type="project" value="InterPro"/>
</dbReference>
<feature type="transmembrane region" description="Helical" evidence="5">
    <location>
        <begin position="228"/>
        <end position="247"/>
    </location>
</feature>